<comment type="caution">
    <text evidence="1">The sequence shown here is derived from an EMBL/GenBank/DDBJ whole genome shotgun (WGS) entry which is preliminary data.</text>
</comment>
<sequence>MSCGRSIGDGRHIPDLLRLREHVSVDPDVCGGMRVIQGTRVPYDEVAALLRDGVPAEKISDYFPSVTAMAARSAVDFADYVDTYDPPREPREAAAG</sequence>
<keyword evidence="2" id="KW-1185">Reference proteome</keyword>
<dbReference type="Proteomes" id="UP000331127">
    <property type="component" value="Unassembled WGS sequence"/>
</dbReference>
<protein>
    <recommendedName>
        <fullName evidence="3">DUF433 domain-containing protein</fullName>
    </recommendedName>
</protein>
<evidence type="ECO:0000313" key="1">
    <source>
        <dbReference type="EMBL" id="GES14281.1"/>
    </source>
</evidence>
<gene>
    <name evidence="1" type="ORF">Amac_078780</name>
</gene>
<accession>A0A5M3X3R1</accession>
<dbReference type="Gene3D" id="1.10.10.10">
    <property type="entry name" value="Winged helix-like DNA-binding domain superfamily/Winged helix DNA-binding domain"/>
    <property type="match status" value="1"/>
</dbReference>
<dbReference type="EMBL" id="BLAE01000056">
    <property type="protein sequence ID" value="GES14281.1"/>
    <property type="molecule type" value="Genomic_DNA"/>
</dbReference>
<dbReference type="InterPro" id="IPR007367">
    <property type="entry name" value="DUF433"/>
</dbReference>
<evidence type="ECO:0008006" key="3">
    <source>
        <dbReference type="Google" id="ProtNLM"/>
    </source>
</evidence>
<evidence type="ECO:0000313" key="2">
    <source>
        <dbReference type="Proteomes" id="UP000331127"/>
    </source>
</evidence>
<organism evidence="1 2">
    <name type="scientific">Acrocarpospora macrocephala</name>
    <dbReference type="NCBI Taxonomy" id="150177"/>
    <lineage>
        <taxon>Bacteria</taxon>
        <taxon>Bacillati</taxon>
        <taxon>Actinomycetota</taxon>
        <taxon>Actinomycetes</taxon>
        <taxon>Streptosporangiales</taxon>
        <taxon>Streptosporangiaceae</taxon>
        <taxon>Acrocarpospora</taxon>
    </lineage>
</organism>
<proteinExistence type="predicted"/>
<name>A0A5M3X3R1_9ACTN</name>
<dbReference type="SUPFAM" id="SSF46689">
    <property type="entry name" value="Homeodomain-like"/>
    <property type="match status" value="1"/>
</dbReference>
<dbReference type="InterPro" id="IPR009057">
    <property type="entry name" value="Homeodomain-like_sf"/>
</dbReference>
<dbReference type="InterPro" id="IPR036388">
    <property type="entry name" value="WH-like_DNA-bd_sf"/>
</dbReference>
<reference evidence="1 2" key="1">
    <citation type="submission" date="2019-10" db="EMBL/GenBank/DDBJ databases">
        <title>Whole genome shotgun sequence of Acrocarpospora macrocephala NBRC 16266.</title>
        <authorList>
            <person name="Ichikawa N."/>
            <person name="Kimura A."/>
            <person name="Kitahashi Y."/>
            <person name="Komaki H."/>
            <person name="Oguchi A."/>
        </authorList>
    </citation>
    <scope>NUCLEOTIDE SEQUENCE [LARGE SCALE GENOMIC DNA]</scope>
    <source>
        <strain evidence="1 2">NBRC 16266</strain>
    </source>
</reference>
<dbReference type="AlphaFoldDB" id="A0A5M3X3R1"/>
<dbReference type="Pfam" id="PF04255">
    <property type="entry name" value="DUF433"/>
    <property type="match status" value="1"/>
</dbReference>